<dbReference type="Pfam" id="PF06733">
    <property type="entry name" value="DEAD_2"/>
    <property type="match status" value="1"/>
</dbReference>
<organism evidence="19 20">
    <name type="scientific">Litorilinea aerophila</name>
    <dbReference type="NCBI Taxonomy" id="1204385"/>
    <lineage>
        <taxon>Bacteria</taxon>
        <taxon>Bacillati</taxon>
        <taxon>Chloroflexota</taxon>
        <taxon>Caldilineae</taxon>
        <taxon>Caldilineales</taxon>
        <taxon>Caldilineaceae</taxon>
        <taxon>Litorilinea</taxon>
    </lineage>
</organism>
<dbReference type="OrthoDB" id="9803913at2"/>
<keyword evidence="12" id="KW-0234">DNA repair</keyword>
<evidence type="ECO:0000256" key="10">
    <source>
        <dbReference type="ARBA" id="ARBA00023014"/>
    </source>
</evidence>
<evidence type="ECO:0000256" key="4">
    <source>
        <dbReference type="ARBA" id="ARBA00022741"/>
    </source>
</evidence>
<dbReference type="SMART" id="SM00487">
    <property type="entry name" value="DEXDc"/>
    <property type="match status" value="1"/>
</dbReference>
<dbReference type="GO" id="GO:0043139">
    <property type="term" value="F:5'-3' DNA helicase activity"/>
    <property type="evidence" value="ECO:0007669"/>
    <property type="project" value="UniProtKB-EC"/>
</dbReference>
<evidence type="ECO:0000256" key="9">
    <source>
        <dbReference type="ARBA" id="ARBA00023004"/>
    </source>
</evidence>
<evidence type="ECO:0000256" key="6">
    <source>
        <dbReference type="ARBA" id="ARBA00022801"/>
    </source>
</evidence>
<dbReference type="GO" id="GO:0005524">
    <property type="term" value="F:ATP binding"/>
    <property type="evidence" value="ECO:0007669"/>
    <property type="project" value="UniProtKB-KW"/>
</dbReference>
<keyword evidence="4" id="KW-0547">Nucleotide-binding</keyword>
<dbReference type="Gene3D" id="3.40.50.300">
    <property type="entry name" value="P-loop containing nucleotide triphosphate hydrolases"/>
    <property type="match status" value="2"/>
</dbReference>
<comment type="catalytic activity">
    <reaction evidence="16">
        <text>ATP + H2O = ADP + phosphate + H(+)</text>
        <dbReference type="Rhea" id="RHEA:13065"/>
        <dbReference type="ChEBI" id="CHEBI:15377"/>
        <dbReference type="ChEBI" id="CHEBI:15378"/>
        <dbReference type="ChEBI" id="CHEBI:30616"/>
        <dbReference type="ChEBI" id="CHEBI:43474"/>
        <dbReference type="ChEBI" id="CHEBI:456216"/>
        <dbReference type="EC" id="5.6.2.3"/>
    </reaction>
</comment>
<evidence type="ECO:0000256" key="5">
    <source>
        <dbReference type="ARBA" id="ARBA00022763"/>
    </source>
</evidence>
<dbReference type="InterPro" id="IPR014013">
    <property type="entry name" value="Helic_SF1/SF2_ATP-bd_DinG/Rad3"/>
</dbReference>
<dbReference type="InterPro" id="IPR045028">
    <property type="entry name" value="DinG/Rad3-like"/>
</dbReference>
<gene>
    <name evidence="19" type="ORF">FKZ61_06770</name>
</gene>
<dbReference type="GO" id="GO:0003677">
    <property type="term" value="F:DNA binding"/>
    <property type="evidence" value="ECO:0007669"/>
    <property type="project" value="UniProtKB-KW"/>
</dbReference>
<dbReference type="GO" id="GO:0006281">
    <property type="term" value="P:DNA repair"/>
    <property type="evidence" value="ECO:0007669"/>
    <property type="project" value="UniProtKB-KW"/>
</dbReference>
<dbReference type="Proteomes" id="UP000317371">
    <property type="component" value="Unassembled WGS sequence"/>
</dbReference>
<dbReference type="InterPro" id="IPR027417">
    <property type="entry name" value="P-loop_NTPase"/>
</dbReference>
<dbReference type="GO" id="GO:0016818">
    <property type="term" value="F:hydrolase activity, acting on acid anhydrides, in phosphorus-containing anhydrides"/>
    <property type="evidence" value="ECO:0007669"/>
    <property type="project" value="InterPro"/>
</dbReference>
<dbReference type="GO" id="GO:0046872">
    <property type="term" value="F:metal ion binding"/>
    <property type="evidence" value="ECO:0007669"/>
    <property type="project" value="UniProtKB-KW"/>
</dbReference>
<dbReference type="PANTHER" id="PTHR11472">
    <property type="entry name" value="DNA REPAIR DEAD HELICASE RAD3/XP-D SUBFAMILY MEMBER"/>
    <property type="match status" value="1"/>
</dbReference>
<dbReference type="GO" id="GO:0051539">
    <property type="term" value="F:4 iron, 4 sulfur cluster binding"/>
    <property type="evidence" value="ECO:0007669"/>
    <property type="project" value="UniProtKB-KW"/>
</dbReference>
<keyword evidence="5" id="KW-0227">DNA damage</keyword>
<dbReference type="InterPro" id="IPR014001">
    <property type="entry name" value="Helicase_ATP-bd"/>
</dbReference>
<evidence type="ECO:0000256" key="15">
    <source>
        <dbReference type="ARBA" id="ARBA00044969"/>
    </source>
</evidence>
<dbReference type="SMART" id="SM00488">
    <property type="entry name" value="DEXDc2"/>
    <property type="match status" value="1"/>
</dbReference>
<evidence type="ECO:0000259" key="18">
    <source>
        <dbReference type="PROSITE" id="PS51193"/>
    </source>
</evidence>
<evidence type="ECO:0000256" key="1">
    <source>
        <dbReference type="ARBA" id="ARBA00001966"/>
    </source>
</evidence>
<proteinExistence type="inferred from homology"/>
<evidence type="ECO:0000256" key="16">
    <source>
        <dbReference type="ARBA" id="ARBA00048954"/>
    </source>
</evidence>
<dbReference type="EC" id="5.6.2.3" evidence="15"/>
<evidence type="ECO:0000256" key="7">
    <source>
        <dbReference type="ARBA" id="ARBA00022806"/>
    </source>
</evidence>
<dbReference type="RefSeq" id="WP_141609331.1">
    <property type="nucleotide sequence ID" value="NZ_VIGC02000007.1"/>
</dbReference>
<comment type="cofactor">
    <cofactor evidence="1">
        <name>[4Fe-4S] cluster</name>
        <dbReference type="ChEBI" id="CHEBI:49883"/>
    </cofactor>
</comment>
<dbReference type="Pfam" id="PF00270">
    <property type="entry name" value="DEAD"/>
    <property type="match status" value="1"/>
</dbReference>
<evidence type="ECO:0000256" key="2">
    <source>
        <dbReference type="ARBA" id="ARBA00022485"/>
    </source>
</evidence>
<keyword evidence="2" id="KW-0004">4Fe-4S</keyword>
<dbReference type="InterPro" id="IPR006555">
    <property type="entry name" value="ATP-dep_Helicase_C"/>
</dbReference>
<dbReference type="PROSITE" id="PS51193">
    <property type="entry name" value="HELICASE_ATP_BIND_2"/>
    <property type="match status" value="1"/>
</dbReference>
<dbReference type="EMBL" id="VIGC01000007">
    <property type="protein sequence ID" value="TQE96589.1"/>
    <property type="molecule type" value="Genomic_DNA"/>
</dbReference>
<keyword evidence="20" id="KW-1185">Reference proteome</keyword>
<protein>
    <recommendedName>
        <fullName evidence="15">DNA 5'-3' helicase</fullName>
        <ecNumber evidence="15">5.6.2.3</ecNumber>
    </recommendedName>
</protein>
<evidence type="ECO:0000256" key="3">
    <source>
        <dbReference type="ARBA" id="ARBA00022723"/>
    </source>
</evidence>
<feature type="region of interest" description="Disordered" evidence="17">
    <location>
        <begin position="344"/>
        <end position="378"/>
    </location>
</feature>
<keyword evidence="8" id="KW-0067">ATP-binding</keyword>
<keyword evidence="7" id="KW-0347">Helicase</keyword>
<dbReference type="InParanoid" id="A0A540VII8"/>
<keyword evidence="9" id="KW-0408">Iron</keyword>
<evidence type="ECO:0000256" key="17">
    <source>
        <dbReference type="SAM" id="MobiDB-lite"/>
    </source>
</evidence>
<evidence type="ECO:0000256" key="11">
    <source>
        <dbReference type="ARBA" id="ARBA00023125"/>
    </source>
</evidence>
<reference evidence="19 20" key="1">
    <citation type="submission" date="2019-06" db="EMBL/GenBank/DDBJ databases">
        <title>Genome sequence of Litorilinea aerophila BAA-2444.</title>
        <authorList>
            <person name="Maclea K.S."/>
            <person name="Maurais E.G."/>
            <person name="Iannazzi L.C."/>
        </authorList>
    </citation>
    <scope>NUCLEOTIDE SEQUENCE [LARGE SCALE GENOMIC DNA]</scope>
    <source>
        <strain evidence="19 20">ATCC BAA-2444</strain>
    </source>
</reference>
<evidence type="ECO:0000256" key="13">
    <source>
        <dbReference type="ARBA" id="ARBA00023235"/>
    </source>
</evidence>
<comment type="similarity">
    <text evidence="14">Belongs to the helicase family. DinG subfamily.</text>
</comment>
<dbReference type="AlphaFoldDB" id="A0A540VII8"/>
<dbReference type="InterPro" id="IPR011545">
    <property type="entry name" value="DEAD/DEAH_box_helicase_dom"/>
</dbReference>
<evidence type="ECO:0000256" key="8">
    <source>
        <dbReference type="ARBA" id="ARBA00022840"/>
    </source>
</evidence>
<name>A0A540VII8_9CHLR</name>
<sequence length="844" mass="94491">MNDSFPSRQENRSPAAQTADVTAQTELASFDLAAFFGPTGPLAAHLEGYEPRPSQLQMAQAVQRALLNRQHALIEAPTGTGKSLAYLVPAILSGRTVVVATANKSLQYQLYTKDLPLLEQVLERPIRAVVVKGRSNFVCNLKWEKEQATQQYFSLYDRADEQVAQLRAWLETTETGDVDELPFLLTGELKSRVVSFPDDCLHSDCRYYHDNCWVNFMRDKAQEAQLIITNHHLLLNALELGAAGERILPPASVYIIDEAHHLEQTATAVYETSLTDYTVPQLLNRHIYREHIGEERLDELRFLNTLAFQEVANLSRENAFRIEGELETCRRLGRALRALAQEMTQKNPYGGDQDDLDRPMETSDSAGARGVGSPDEEAEARRSYELAITALNSTADKLITVAGAGRDDAMVRYAVRVYDRRQVSLEVHAAPIDPANLLSRFLFHPEDEEGQARRTVICTSATLATNGHFEHFKRRCGLLTVGEEWILPPVFDYPRRALLYQPALPSYNWNRADAFYDAVAAEIERLLEVSRGRALCLFTSWSGLQQVSARLQRLDSPGIWPIRAQGDAPRDALLAWFQQTPHSVLLATRSFWEGIDIPGDALSLVVLDKMPFPTPGDPLHSARMQAIEASGSSSFSDYMLPLMTLTLKQGFGRLIRRGDDQGVVAILDERLSSKGYGRQALQDLPPARFSRHFRDVHRFFQQALDCPAEFALNVWAQNDQGGQGRWRWQLLRLQDGKADTADGVLPGASDRVAGELHAMALGLQDLRRRITQAGRRPSHFAVEIRCSPEAAQALQESDRAPAPLRRMLAEVQRELPLWQAIRTVAVPRQEDAVLPPSLSLEGEP</sequence>
<evidence type="ECO:0000256" key="14">
    <source>
        <dbReference type="ARBA" id="ARBA00038058"/>
    </source>
</evidence>
<comment type="caution">
    <text evidence="19">The sequence shown here is derived from an EMBL/GenBank/DDBJ whole genome shotgun (WGS) entry which is preliminary data.</text>
</comment>
<dbReference type="Pfam" id="PF13307">
    <property type="entry name" value="Helicase_C_2"/>
    <property type="match status" value="1"/>
</dbReference>
<dbReference type="SMART" id="SM00491">
    <property type="entry name" value="HELICc2"/>
    <property type="match status" value="1"/>
</dbReference>
<keyword evidence="10" id="KW-0411">Iron-sulfur</keyword>
<evidence type="ECO:0000313" key="19">
    <source>
        <dbReference type="EMBL" id="TQE96589.1"/>
    </source>
</evidence>
<accession>A0A540VII8</accession>
<keyword evidence="6" id="KW-0378">Hydrolase</keyword>
<evidence type="ECO:0000313" key="20">
    <source>
        <dbReference type="Proteomes" id="UP000317371"/>
    </source>
</evidence>
<dbReference type="InterPro" id="IPR006554">
    <property type="entry name" value="Helicase-like_DEXD_c2"/>
</dbReference>
<feature type="domain" description="Helicase ATP-binding" evidence="18">
    <location>
        <begin position="41"/>
        <end position="319"/>
    </location>
</feature>
<dbReference type="SUPFAM" id="SSF52540">
    <property type="entry name" value="P-loop containing nucleoside triphosphate hydrolases"/>
    <property type="match status" value="1"/>
</dbReference>
<keyword evidence="13" id="KW-0413">Isomerase</keyword>
<keyword evidence="3" id="KW-0479">Metal-binding</keyword>
<dbReference type="PANTHER" id="PTHR11472:SF34">
    <property type="entry name" value="REGULATOR OF TELOMERE ELONGATION HELICASE 1"/>
    <property type="match status" value="1"/>
</dbReference>
<dbReference type="InterPro" id="IPR010614">
    <property type="entry name" value="RAD3-like_helicase_DEAD"/>
</dbReference>
<keyword evidence="11" id="KW-0238">DNA-binding</keyword>
<evidence type="ECO:0000256" key="12">
    <source>
        <dbReference type="ARBA" id="ARBA00023204"/>
    </source>
</evidence>